<keyword evidence="2 4" id="KW-0560">Oxidoreductase</keyword>
<dbReference type="GO" id="GO:0016620">
    <property type="term" value="F:oxidoreductase activity, acting on the aldehyde or oxo group of donors, NAD or NADP as acceptor"/>
    <property type="evidence" value="ECO:0007669"/>
    <property type="project" value="InterPro"/>
</dbReference>
<organism evidence="6 7">
    <name type="scientific">Amycolatopsis acidicola</name>
    <dbReference type="NCBI Taxonomy" id="2596893"/>
    <lineage>
        <taxon>Bacteria</taxon>
        <taxon>Bacillati</taxon>
        <taxon>Actinomycetota</taxon>
        <taxon>Actinomycetes</taxon>
        <taxon>Pseudonocardiales</taxon>
        <taxon>Pseudonocardiaceae</taxon>
        <taxon>Amycolatopsis</taxon>
    </lineage>
</organism>
<dbReference type="Gene3D" id="3.40.309.10">
    <property type="entry name" value="Aldehyde Dehydrogenase, Chain A, domain 2"/>
    <property type="match status" value="1"/>
</dbReference>
<dbReference type="SUPFAM" id="SSF53720">
    <property type="entry name" value="ALDH-like"/>
    <property type="match status" value="1"/>
</dbReference>
<evidence type="ECO:0000256" key="3">
    <source>
        <dbReference type="PROSITE-ProRule" id="PRU10007"/>
    </source>
</evidence>
<feature type="domain" description="Aldehyde dehydrogenase" evidence="5">
    <location>
        <begin position="16"/>
        <end position="477"/>
    </location>
</feature>
<dbReference type="InterPro" id="IPR016163">
    <property type="entry name" value="Ald_DH_C"/>
</dbReference>
<evidence type="ECO:0000256" key="4">
    <source>
        <dbReference type="RuleBase" id="RU003345"/>
    </source>
</evidence>
<dbReference type="InterPro" id="IPR029510">
    <property type="entry name" value="Ald_DH_CS_GLU"/>
</dbReference>
<dbReference type="OrthoDB" id="6882680at2"/>
<reference evidence="6" key="1">
    <citation type="submission" date="2019-09" db="EMBL/GenBank/DDBJ databases">
        <authorList>
            <person name="Teo W.F.A."/>
            <person name="Duangmal K."/>
        </authorList>
    </citation>
    <scope>NUCLEOTIDE SEQUENCE [LARGE SCALE GENOMIC DNA]</scope>
    <source>
        <strain evidence="6">K81G1</strain>
    </source>
</reference>
<accession>A0A5N0VB84</accession>
<protein>
    <submittedName>
        <fullName evidence="6">Aldehyde dehydrogenase</fullName>
    </submittedName>
</protein>
<evidence type="ECO:0000313" key="6">
    <source>
        <dbReference type="EMBL" id="KAA9163305.1"/>
    </source>
</evidence>
<dbReference type="RefSeq" id="WP_144760242.1">
    <property type="nucleotide sequence ID" value="NZ_VMNW02000010.1"/>
</dbReference>
<dbReference type="FunFam" id="3.40.605.10:FF:000007">
    <property type="entry name" value="NAD/NADP-dependent betaine aldehyde dehydrogenase"/>
    <property type="match status" value="1"/>
</dbReference>
<dbReference type="PANTHER" id="PTHR42804:SF1">
    <property type="entry name" value="ALDEHYDE DEHYDROGENASE-RELATED"/>
    <property type="match status" value="1"/>
</dbReference>
<dbReference type="Pfam" id="PF00171">
    <property type="entry name" value="Aldedh"/>
    <property type="match status" value="1"/>
</dbReference>
<evidence type="ECO:0000313" key="7">
    <source>
        <dbReference type="Proteomes" id="UP000319769"/>
    </source>
</evidence>
<dbReference type="Gene3D" id="3.40.605.10">
    <property type="entry name" value="Aldehyde Dehydrogenase, Chain A, domain 1"/>
    <property type="match status" value="1"/>
</dbReference>
<name>A0A5N0VB84_9PSEU</name>
<sequence>MVWQGNYGKLFVGGRWADPASDDKLRVISPFTEEVIAEVPAATKSDVDSAVTAARIAFDHGPWPRLPLEERLEVVRRLHARLTEDQDVVAALITEEMGCPITLAKKIQATAPRAAAAAFLELAPSYPFRSVRTSDSGNALVLREPVGVVAAIVPWNVPMAISVMKLAPALIAGCTAVLKPSPETPLDAYLLAEMLESAGLPPGVVNVVPAEREVSEHLVTHPGVDKVTFTGSTAAGRRIASLCGQDIRRVTLELGGKSAAIVLEDADLDATVESLRLGSLRNNGQVCSLKTRIVVPRSRETEFVDRLTGMVASMPVGDPADPETQIGPLVSARQRERVESYVEIGRAEGAKLALGGGRPTGLDRGWFVEPTVFTGVEPGMRIAQDEIFGPVLAVLTYEDEDEAVAIANDSAYGLNGAVFTADLTHGLDIAARIRTGTVELNGNPVGRHAPTGGFKTSGIGREMGPEGFDAYVELKTVGLPAEFAASLT</sequence>
<dbReference type="InterPro" id="IPR016161">
    <property type="entry name" value="Ald_DH/histidinol_DH"/>
</dbReference>
<dbReference type="PANTHER" id="PTHR42804">
    <property type="entry name" value="ALDEHYDE DEHYDROGENASE"/>
    <property type="match status" value="1"/>
</dbReference>
<dbReference type="EMBL" id="VMNW02000010">
    <property type="protein sequence ID" value="KAA9163305.1"/>
    <property type="molecule type" value="Genomic_DNA"/>
</dbReference>
<keyword evidence="7" id="KW-1185">Reference proteome</keyword>
<comment type="similarity">
    <text evidence="1 4">Belongs to the aldehyde dehydrogenase family.</text>
</comment>
<dbReference type="AlphaFoldDB" id="A0A5N0VB84"/>
<dbReference type="InterPro" id="IPR015590">
    <property type="entry name" value="Aldehyde_DH_dom"/>
</dbReference>
<proteinExistence type="inferred from homology"/>
<dbReference type="CDD" id="cd07139">
    <property type="entry name" value="ALDH_AldA-Rv0768"/>
    <property type="match status" value="1"/>
</dbReference>
<dbReference type="PROSITE" id="PS00687">
    <property type="entry name" value="ALDEHYDE_DEHYDR_GLU"/>
    <property type="match status" value="1"/>
</dbReference>
<evidence type="ECO:0000256" key="2">
    <source>
        <dbReference type="ARBA" id="ARBA00023002"/>
    </source>
</evidence>
<evidence type="ECO:0000256" key="1">
    <source>
        <dbReference type="ARBA" id="ARBA00009986"/>
    </source>
</evidence>
<evidence type="ECO:0000259" key="5">
    <source>
        <dbReference type="Pfam" id="PF00171"/>
    </source>
</evidence>
<dbReference type="FunFam" id="3.40.309.10:FF:000012">
    <property type="entry name" value="Betaine aldehyde dehydrogenase"/>
    <property type="match status" value="1"/>
</dbReference>
<comment type="caution">
    <text evidence="6">The sequence shown here is derived from an EMBL/GenBank/DDBJ whole genome shotgun (WGS) entry which is preliminary data.</text>
</comment>
<dbReference type="InterPro" id="IPR016162">
    <property type="entry name" value="Ald_DH_N"/>
</dbReference>
<dbReference type="Proteomes" id="UP000319769">
    <property type="component" value="Unassembled WGS sequence"/>
</dbReference>
<gene>
    <name evidence="6" type="ORF">FPZ12_009940</name>
</gene>
<feature type="active site" evidence="3">
    <location>
        <position position="253"/>
    </location>
</feature>